<dbReference type="EnsemblMetazoa" id="AMIN002873-RA">
    <property type="protein sequence ID" value="AMIN002873-PA"/>
    <property type="gene ID" value="AMIN002873"/>
</dbReference>
<feature type="domain" description="Rab-GAP TBC" evidence="2">
    <location>
        <begin position="213"/>
        <end position="405"/>
    </location>
</feature>
<organism evidence="3 4">
    <name type="scientific">Anopheles minimus</name>
    <dbReference type="NCBI Taxonomy" id="112268"/>
    <lineage>
        <taxon>Eukaryota</taxon>
        <taxon>Metazoa</taxon>
        <taxon>Ecdysozoa</taxon>
        <taxon>Arthropoda</taxon>
        <taxon>Hexapoda</taxon>
        <taxon>Insecta</taxon>
        <taxon>Pterygota</taxon>
        <taxon>Neoptera</taxon>
        <taxon>Endopterygota</taxon>
        <taxon>Diptera</taxon>
        <taxon>Nematocera</taxon>
        <taxon>Culicoidea</taxon>
        <taxon>Culicidae</taxon>
        <taxon>Anophelinae</taxon>
        <taxon>Anopheles</taxon>
    </lineage>
</organism>
<feature type="region of interest" description="Disordered" evidence="1">
    <location>
        <begin position="784"/>
        <end position="830"/>
    </location>
</feature>
<evidence type="ECO:0000256" key="1">
    <source>
        <dbReference type="SAM" id="MobiDB-lite"/>
    </source>
</evidence>
<dbReference type="Pfam" id="PF07248">
    <property type="entry name" value="DUF1431"/>
    <property type="match status" value="1"/>
</dbReference>
<dbReference type="InterPro" id="IPR035969">
    <property type="entry name" value="Rab-GAP_TBC_sf"/>
</dbReference>
<dbReference type="PROSITE" id="PS50086">
    <property type="entry name" value="TBC_RABGAP"/>
    <property type="match status" value="1"/>
</dbReference>
<evidence type="ECO:0000313" key="3">
    <source>
        <dbReference type="EnsemblMetazoa" id="AMIN002873-PA"/>
    </source>
</evidence>
<dbReference type="Gene3D" id="1.10.10.750">
    <property type="entry name" value="Ypt/Rab-GAP domain of gyp1p, domain 1"/>
    <property type="match status" value="1"/>
</dbReference>
<protein>
    <submittedName>
        <fullName evidence="3">Rab-GAP TBC domain-containing protein</fullName>
    </submittedName>
</protein>
<evidence type="ECO:0000313" key="4">
    <source>
        <dbReference type="Proteomes" id="UP000075920"/>
    </source>
</evidence>
<feature type="compositionally biased region" description="Polar residues" evidence="1">
    <location>
        <begin position="792"/>
        <end position="814"/>
    </location>
</feature>
<evidence type="ECO:0000259" key="2">
    <source>
        <dbReference type="PROSITE" id="PS50086"/>
    </source>
</evidence>
<feature type="region of interest" description="Disordered" evidence="1">
    <location>
        <begin position="424"/>
        <end position="501"/>
    </location>
</feature>
<dbReference type="FunFam" id="1.10.8.270:FF:000010">
    <property type="entry name" value="Putative USP6 N-terminal-like protein"/>
    <property type="match status" value="1"/>
</dbReference>
<dbReference type="Pfam" id="PF00566">
    <property type="entry name" value="RabGAP-TBC"/>
    <property type="match status" value="1"/>
</dbReference>
<dbReference type="Gene3D" id="1.10.472.80">
    <property type="entry name" value="Ypt/Rab-GAP domain of gyp1p, domain 3"/>
    <property type="match status" value="1"/>
</dbReference>
<dbReference type="InterPro" id="IPR006611">
    <property type="entry name" value="DUF1431_DROsp"/>
</dbReference>
<dbReference type="STRING" id="112268.A0A182VXS4"/>
<dbReference type="GO" id="GO:0005096">
    <property type="term" value="F:GTPase activator activity"/>
    <property type="evidence" value="ECO:0007669"/>
    <property type="project" value="TreeGrafter"/>
</dbReference>
<dbReference type="VEuPathDB" id="VectorBase:AMIN002873"/>
<feature type="compositionally biased region" description="Acidic residues" evidence="1">
    <location>
        <begin position="490"/>
        <end position="501"/>
    </location>
</feature>
<accession>A0A182VXS4</accession>
<dbReference type="AlphaFoldDB" id="A0A182VXS4"/>
<reference evidence="4" key="1">
    <citation type="submission" date="2013-03" db="EMBL/GenBank/DDBJ databases">
        <title>The Genome Sequence of Anopheles minimus MINIMUS1.</title>
        <authorList>
            <consortium name="The Broad Institute Genomics Platform"/>
            <person name="Neafsey D.E."/>
            <person name="Walton C."/>
            <person name="Walker B."/>
            <person name="Young S.K."/>
            <person name="Zeng Q."/>
            <person name="Gargeya S."/>
            <person name="Fitzgerald M."/>
            <person name="Haas B."/>
            <person name="Abouelleil A."/>
            <person name="Allen A.W."/>
            <person name="Alvarado L."/>
            <person name="Arachchi H.M."/>
            <person name="Berlin A.M."/>
            <person name="Chapman S.B."/>
            <person name="Gainer-Dewar J."/>
            <person name="Goldberg J."/>
            <person name="Griggs A."/>
            <person name="Gujja S."/>
            <person name="Hansen M."/>
            <person name="Howarth C."/>
            <person name="Imamovic A."/>
            <person name="Ireland A."/>
            <person name="Larimer J."/>
            <person name="McCowan C."/>
            <person name="Murphy C."/>
            <person name="Pearson M."/>
            <person name="Poon T.W."/>
            <person name="Priest M."/>
            <person name="Roberts A."/>
            <person name="Saif S."/>
            <person name="Shea T."/>
            <person name="Sisk P."/>
            <person name="Sykes S."/>
            <person name="Wortman J."/>
            <person name="Nusbaum C."/>
            <person name="Birren B."/>
        </authorList>
    </citation>
    <scope>NUCLEOTIDE SEQUENCE [LARGE SCALE GENOMIC DNA]</scope>
    <source>
        <strain evidence="4">MINIMUS1</strain>
    </source>
</reference>
<dbReference type="GO" id="GO:0031267">
    <property type="term" value="F:small GTPase binding"/>
    <property type="evidence" value="ECO:0007669"/>
    <property type="project" value="TreeGrafter"/>
</dbReference>
<dbReference type="PANTHER" id="PTHR47219">
    <property type="entry name" value="RAB GTPASE-ACTIVATING PROTEIN 1-LIKE"/>
    <property type="match status" value="1"/>
</dbReference>
<dbReference type="InterPro" id="IPR000195">
    <property type="entry name" value="Rab-GAP-TBC_dom"/>
</dbReference>
<keyword evidence="4" id="KW-1185">Reference proteome</keyword>
<dbReference type="SUPFAM" id="SSF47923">
    <property type="entry name" value="Ypt/Rab-GAP domain of gyp1p"/>
    <property type="match status" value="1"/>
</dbReference>
<dbReference type="PANTHER" id="PTHR47219:SF25">
    <property type="entry name" value="RAB-GAP TBC DOMAIN-CONTAINING PROTEIN"/>
    <property type="match status" value="1"/>
</dbReference>
<name>A0A182VXS4_9DIPT</name>
<dbReference type="Gene3D" id="1.10.8.270">
    <property type="entry name" value="putative rabgap domain of human tbc1 domain family member 14 like domains"/>
    <property type="match status" value="1"/>
</dbReference>
<dbReference type="SMART" id="SM00689">
    <property type="entry name" value="DM6"/>
    <property type="match status" value="1"/>
</dbReference>
<feature type="compositionally biased region" description="Basic and acidic residues" evidence="1">
    <location>
        <begin position="448"/>
        <end position="460"/>
    </location>
</feature>
<dbReference type="InterPro" id="IPR050302">
    <property type="entry name" value="Rab_GAP_TBC_domain"/>
</dbReference>
<proteinExistence type="predicted"/>
<sequence length="830" mass="94550">MHRETVSCDNVHSLQIRKGLHHLASVPFGGVSIIRDTPGGPAASSWHLDASPYLSNSSSSSNRWDWIAYAHPSMTRYDRYSLSSDQQQQKHREPPAGTAAQDVVVAGCTTTMTDEELLLLERANAERDEIFLRYDQGRKCDNIVAWEDPMFEIYTQTDRYGFLHPYVEPKRSKETNQLQENIEMEREKKWVKMYKNWNSAATKEKLRRRVMKGIPDKMRAAIWRKLLDLDRQIMENAGTYERMLKCARQHSPDIRQIDFDVNRQFRNHEFYRDRYSLKQQSLFRVLAAYSMYNTEIGYCQGMSTVAAVLLMYLDEEDTFWALDVLMANPRYAMHGLYIVGFPKLMRFLAHHDKILTKCLPKLKKHLDKHDVHSVLYSLKWFFVIFIERTSLQKEFGYDDDHVIKVLQNSMDELKKLKLLNMPPASSNELPTVPKGQTVEPSAKARIGHRNEQFTEREIALKETVLNRSESKNEEDEQYNNGEARTGGTEAAEDEDDERTEKDYDDITEDTVSQLHTVPQNHSAASEKCKQKICEDRARDLGIFEGTLPERLQVVSPQMWRPCPDPPKPRQFSCDEVALLNMPRRKRDPVLKKTSCTTPAPSIEAPECIKIKEDLCLRVQVPGCGKVKFPPKCEAALPVRDCVKPKPPVPAFSEAYKNPFPSLPISEFSDMDGGSITKNSLTGTSVTSTNDISLTSYDRTCDIFRLQTSGQHQSSRDLPPAGTTSAVLMLDQLAAQLSDEELSSYGAAVELMLDDDDEVEVNRPLKMMVDNDAGDNSSIGHEQLAEELEPAILQSTGQPLLNGQADSLQSMNQQAIDEEDEDELTEKQLSF</sequence>
<dbReference type="SMART" id="SM00164">
    <property type="entry name" value="TBC"/>
    <property type="match status" value="1"/>
</dbReference>
<dbReference type="Proteomes" id="UP000075920">
    <property type="component" value="Unassembled WGS sequence"/>
</dbReference>
<reference evidence="3" key="2">
    <citation type="submission" date="2020-05" db="UniProtKB">
        <authorList>
            <consortium name="EnsemblMetazoa"/>
        </authorList>
    </citation>
    <scope>IDENTIFICATION</scope>
    <source>
        <strain evidence="3">MINIMUS1</strain>
    </source>
</reference>
<feature type="region of interest" description="Disordered" evidence="1">
    <location>
        <begin position="80"/>
        <end position="101"/>
    </location>
</feature>